<name>A0AAW6QCY9_9PAST</name>
<gene>
    <name evidence="2" type="ORF">P7M15_05665</name>
</gene>
<evidence type="ECO:0000256" key="1">
    <source>
        <dbReference type="SAM" id="SignalP"/>
    </source>
</evidence>
<accession>A0AAW6QCY9</accession>
<reference evidence="2" key="1">
    <citation type="submission" date="2023-03" db="EMBL/GenBank/DDBJ databases">
        <title>Classification of Bisgaard taxon 6 and taxon 10 as Exercitatus varius gen. nov., spec. nov.</title>
        <authorList>
            <person name="Christensen H."/>
        </authorList>
    </citation>
    <scope>NUCLEOTIDE SEQUENCE</scope>
    <source>
        <strain evidence="2">86116</strain>
    </source>
</reference>
<dbReference type="EMBL" id="JARQTW010000009">
    <property type="protein sequence ID" value="MDG2950008.1"/>
    <property type="molecule type" value="Genomic_DNA"/>
</dbReference>
<feature type="signal peptide" evidence="1">
    <location>
        <begin position="1"/>
        <end position="16"/>
    </location>
</feature>
<sequence>MKKLALALLAVPFALAAQPAEISTPNNRVSFSVEVQKEVPMDILQVRLFVQEEGKELKPLHKTIDEKINLALSKVKAQKAVTIQSNHRNTVVRYNEKGQKNGWVERADFVLESKDFYALSQLVDEVSDQLSIESIQALLSSEAKEKLEDEMMRALLAKFRHKAEFIQTGLQAKGYRLVQLNLPKLNAEPFEYDTMLAASPRMAKMEAAPEPVQLESGTTQIKVTANATIDLQ</sequence>
<dbReference type="PANTHER" id="PTHR34387:SF1">
    <property type="entry name" value="PERIPLASMIC IMMUNOGENIC PROTEIN"/>
    <property type="match status" value="1"/>
</dbReference>
<dbReference type="Gene3D" id="3.30.70.2970">
    <property type="entry name" value="Protein of unknown function (DUF541), domain 2"/>
    <property type="match status" value="1"/>
</dbReference>
<dbReference type="Proteomes" id="UP001214976">
    <property type="component" value="Unassembled WGS sequence"/>
</dbReference>
<evidence type="ECO:0000313" key="3">
    <source>
        <dbReference type="Proteomes" id="UP001214976"/>
    </source>
</evidence>
<dbReference type="AlphaFoldDB" id="A0AAW6QCY9"/>
<comment type="caution">
    <text evidence="2">The sequence shown here is derived from an EMBL/GenBank/DDBJ whole genome shotgun (WGS) entry which is preliminary data.</text>
</comment>
<dbReference type="Pfam" id="PF04402">
    <property type="entry name" value="SIMPL"/>
    <property type="match status" value="1"/>
</dbReference>
<evidence type="ECO:0000313" key="2">
    <source>
        <dbReference type="EMBL" id="MDG2950008.1"/>
    </source>
</evidence>
<dbReference type="InterPro" id="IPR007497">
    <property type="entry name" value="SIMPL/DUF541"/>
</dbReference>
<dbReference type="PANTHER" id="PTHR34387">
    <property type="entry name" value="SLR1258 PROTEIN"/>
    <property type="match status" value="1"/>
</dbReference>
<proteinExistence type="predicted"/>
<dbReference type="GO" id="GO:0006974">
    <property type="term" value="P:DNA damage response"/>
    <property type="evidence" value="ECO:0007669"/>
    <property type="project" value="TreeGrafter"/>
</dbReference>
<dbReference type="Gene3D" id="3.30.110.170">
    <property type="entry name" value="Protein of unknown function (DUF541), domain 1"/>
    <property type="match status" value="1"/>
</dbReference>
<dbReference type="InterPro" id="IPR052022">
    <property type="entry name" value="26kDa_periplasmic_antigen"/>
</dbReference>
<protein>
    <submittedName>
        <fullName evidence="2">SIMPL domain-containing protein</fullName>
    </submittedName>
</protein>
<organism evidence="2 3">
    <name type="scientific">Exercitatus varius</name>
    <dbReference type="NCBI Taxonomy" id="67857"/>
    <lineage>
        <taxon>Bacteria</taxon>
        <taxon>Pseudomonadati</taxon>
        <taxon>Pseudomonadota</taxon>
        <taxon>Gammaproteobacteria</taxon>
        <taxon>Pasteurellales</taxon>
        <taxon>Pasteurellaceae</taxon>
        <taxon>Exercitatus</taxon>
    </lineage>
</organism>
<feature type="chain" id="PRO_5043722967" evidence="1">
    <location>
        <begin position="17"/>
        <end position="232"/>
    </location>
</feature>
<dbReference type="RefSeq" id="WP_317477110.1">
    <property type="nucleotide sequence ID" value="NZ_JARQTW010000009.1"/>
</dbReference>
<keyword evidence="1" id="KW-0732">Signal</keyword>